<keyword evidence="2" id="KW-1185">Reference proteome</keyword>
<name>A0A1G9N9W3_9BACI</name>
<organism evidence="1 2">
    <name type="scientific">Sediminibacillus halophilus</name>
    <dbReference type="NCBI Taxonomy" id="482461"/>
    <lineage>
        <taxon>Bacteria</taxon>
        <taxon>Bacillati</taxon>
        <taxon>Bacillota</taxon>
        <taxon>Bacilli</taxon>
        <taxon>Bacillales</taxon>
        <taxon>Bacillaceae</taxon>
        <taxon>Sediminibacillus</taxon>
    </lineage>
</organism>
<dbReference type="RefSeq" id="WP_074597640.1">
    <property type="nucleotide sequence ID" value="NZ_FNHF01000001.1"/>
</dbReference>
<dbReference type="AlphaFoldDB" id="A0A1G9N9W3"/>
<protein>
    <submittedName>
        <fullName evidence="1">Uncharacterized protein</fullName>
    </submittedName>
</protein>
<proteinExistence type="predicted"/>
<reference evidence="2" key="1">
    <citation type="submission" date="2016-10" db="EMBL/GenBank/DDBJ databases">
        <authorList>
            <person name="Varghese N."/>
            <person name="Submissions S."/>
        </authorList>
    </citation>
    <scope>NUCLEOTIDE SEQUENCE [LARGE SCALE GENOMIC DNA]</scope>
    <source>
        <strain evidence="2">CGMCC 1.6199</strain>
    </source>
</reference>
<evidence type="ECO:0000313" key="2">
    <source>
        <dbReference type="Proteomes" id="UP000182347"/>
    </source>
</evidence>
<gene>
    <name evidence="1" type="ORF">SAMN05216244_0905</name>
</gene>
<dbReference type="Proteomes" id="UP000182347">
    <property type="component" value="Unassembled WGS sequence"/>
</dbReference>
<dbReference type="STRING" id="482461.SAMN05216244_0905"/>
<accession>A0A1G9N9W3</accession>
<evidence type="ECO:0000313" key="1">
    <source>
        <dbReference type="EMBL" id="SDL83101.1"/>
    </source>
</evidence>
<sequence length="181" mass="19967">MHTVSDVYPADLASETNFFFDGEQAENSTGVSLTDESFVSLEPELPYQRDSEGTIIKGDFLQLQLPAEITLKPSVIKKKKDKGKKSGKKAPKLNVFIEFEKGIDLEKIDMETVRLDGDLSPLDRKPAKIGDQDKDGMPELKLQFSRSALAAKLEKGQQTISLDGELTSGLPFHGQAEILVK</sequence>
<dbReference type="EMBL" id="FNHF01000001">
    <property type="protein sequence ID" value="SDL83101.1"/>
    <property type="molecule type" value="Genomic_DNA"/>
</dbReference>